<name>A0AA35YE38_LACSI</name>
<accession>A0AA35YE38</accession>
<dbReference type="Proteomes" id="UP001177003">
    <property type="component" value="Chromosome 1"/>
</dbReference>
<evidence type="ECO:0000313" key="2">
    <source>
        <dbReference type="Proteomes" id="UP001177003"/>
    </source>
</evidence>
<dbReference type="AlphaFoldDB" id="A0AA35YE38"/>
<protein>
    <submittedName>
        <fullName evidence="1">Uncharacterized protein</fullName>
    </submittedName>
</protein>
<keyword evidence="2" id="KW-1185">Reference proteome</keyword>
<reference evidence="1" key="1">
    <citation type="submission" date="2023-04" db="EMBL/GenBank/DDBJ databases">
        <authorList>
            <person name="Vijverberg K."/>
            <person name="Xiong W."/>
            <person name="Schranz E."/>
        </authorList>
    </citation>
    <scope>NUCLEOTIDE SEQUENCE</scope>
</reference>
<evidence type="ECO:0000313" key="1">
    <source>
        <dbReference type="EMBL" id="CAI9269823.1"/>
    </source>
</evidence>
<dbReference type="EMBL" id="OX465077">
    <property type="protein sequence ID" value="CAI9269823.1"/>
    <property type="molecule type" value="Genomic_DNA"/>
</dbReference>
<sequence>MSPTKVVIEQLDDEPSLELNRIRPKKKETGSCPEEAPIMQDVRVDFNGLDERDILDDFELFTDNGYQNVDPQARVDDWDVDIREYINDVDGVEWFRQAPQTQANLNQHGDVLEVINKNEFESACYVEEDVKKIEEGVLLIWSSTC</sequence>
<gene>
    <name evidence="1" type="ORF">LSALG_LOCUS10175</name>
</gene>
<organism evidence="1 2">
    <name type="scientific">Lactuca saligna</name>
    <name type="common">Willowleaf lettuce</name>
    <dbReference type="NCBI Taxonomy" id="75948"/>
    <lineage>
        <taxon>Eukaryota</taxon>
        <taxon>Viridiplantae</taxon>
        <taxon>Streptophyta</taxon>
        <taxon>Embryophyta</taxon>
        <taxon>Tracheophyta</taxon>
        <taxon>Spermatophyta</taxon>
        <taxon>Magnoliopsida</taxon>
        <taxon>eudicotyledons</taxon>
        <taxon>Gunneridae</taxon>
        <taxon>Pentapetalae</taxon>
        <taxon>asterids</taxon>
        <taxon>campanulids</taxon>
        <taxon>Asterales</taxon>
        <taxon>Asteraceae</taxon>
        <taxon>Cichorioideae</taxon>
        <taxon>Cichorieae</taxon>
        <taxon>Lactucinae</taxon>
        <taxon>Lactuca</taxon>
    </lineage>
</organism>
<proteinExistence type="predicted"/>